<dbReference type="EMBL" id="JAPHNL010000325">
    <property type="protein sequence ID" value="MCX3063884.1"/>
    <property type="molecule type" value="Genomic_DNA"/>
</dbReference>
<feature type="transmembrane region" description="Helical" evidence="8">
    <location>
        <begin position="370"/>
        <end position="392"/>
    </location>
</feature>
<dbReference type="Pfam" id="PF12704">
    <property type="entry name" value="MacB_PCD"/>
    <property type="match status" value="2"/>
</dbReference>
<dbReference type="PANTHER" id="PTHR30572">
    <property type="entry name" value="MEMBRANE COMPONENT OF TRANSPORTER-RELATED"/>
    <property type="match status" value="1"/>
</dbReference>
<keyword evidence="2" id="KW-1003">Cell membrane</keyword>
<feature type="region of interest" description="Disordered" evidence="7">
    <location>
        <begin position="64"/>
        <end position="89"/>
    </location>
</feature>
<reference evidence="11" key="1">
    <citation type="submission" date="2022-10" db="EMBL/GenBank/DDBJ databases">
        <title>Streptomyces beihaiensis sp. nov., a chitin degrading actinobacterium, isolated from shrimp pond soil.</title>
        <authorList>
            <person name="Xie J."/>
            <person name="Shen N."/>
        </authorList>
    </citation>
    <scope>NUCLEOTIDE SEQUENCE</scope>
    <source>
        <strain evidence="11">GXMU-J5</strain>
    </source>
</reference>
<evidence type="ECO:0000256" key="7">
    <source>
        <dbReference type="SAM" id="MobiDB-lite"/>
    </source>
</evidence>
<feature type="domain" description="ABC3 transporter permease C-terminal" evidence="9">
    <location>
        <begin position="280"/>
        <end position="400"/>
    </location>
</feature>
<evidence type="ECO:0000259" key="9">
    <source>
        <dbReference type="Pfam" id="PF02687"/>
    </source>
</evidence>
<feature type="transmembrane region" description="Helical" evidence="8">
    <location>
        <begin position="740"/>
        <end position="765"/>
    </location>
</feature>
<dbReference type="InterPro" id="IPR025857">
    <property type="entry name" value="MacB_PCD"/>
</dbReference>
<evidence type="ECO:0000256" key="2">
    <source>
        <dbReference type="ARBA" id="ARBA00022475"/>
    </source>
</evidence>
<evidence type="ECO:0000256" key="1">
    <source>
        <dbReference type="ARBA" id="ARBA00004651"/>
    </source>
</evidence>
<comment type="caution">
    <text evidence="11">The sequence shown here is derived from an EMBL/GenBank/DDBJ whole genome shotgun (WGS) entry which is preliminary data.</text>
</comment>
<feature type="domain" description="ABC3 transporter permease C-terminal" evidence="9">
    <location>
        <begin position="744"/>
        <end position="859"/>
    </location>
</feature>
<proteinExistence type="inferred from homology"/>
<evidence type="ECO:0000313" key="11">
    <source>
        <dbReference type="EMBL" id="MCX3063884.1"/>
    </source>
</evidence>
<feature type="transmembrane region" description="Helical" evidence="8">
    <location>
        <begin position="832"/>
        <end position="853"/>
    </location>
</feature>
<feature type="domain" description="MacB-like periplasmic core" evidence="10">
    <location>
        <begin position="22"/>
        <end position="237"/>
    </location>
</feature>
<dbReference type="Pfam" id="PF02687">
    <property type="entry name" value="FtsX"/>
    <property type="match status" value="2"/>
</dbReference>
<dbReference type="Proteomes" id="UP001163064">
    <property type="component" value="Unassembled WGS sequence"/>
</dbReference>
<organism evidence="11 12">
    <name type="scientific">Streptomyces beihaiensis</name>
    <dbReference type="NCBI Taxonomy" id="2984495"/>
    <lineage>
        <taxon>Bacteria</taxon>
        <taxon>Bacillati</taxon>
        <taxon>Actinomycetota</taxon>
        <taxon>Actinomycetes</taxon>
        <taxon>Kitasatosporales</taxon>
        <taxon>Streptomycetaceae</taxon>
        <taxon>Streptomyces</taxon>
    </lineage>
</organism>
<dbReference type="InterPro" id="IPR050250">
    <property type="entry name" value="Macrolide_Exporter_MacB"/>
</dbReference>
<dbReference type="PANTHER" id="PTHR30572:SF4">
    <property type="entry name" value="ABC TRANSPORTER PERMEASE YTRF"/>
    <property type="match status" value="1"/>
</dbReference>
<feature type="domain" description="MacB-like periplasmic core" evidence="10">
    <location>
        <begin position="505"/>
        <end position="710"/>
    </location>
</feature>
<comment type="similarity">
    <text evidence="6">Belongs to the ABC-4 integral membrane protein family.</text>
</comment>
<keyword evidence="3 8" id="KW-0812">Transmembrane</keyword>
<name>A0ABT3U3N0_9ACTN</name>
<evidence type="ECO:0000256" key="3">
    <source>
        <dbReference type="ARBA" id="ARBA00022692"/>
    </source>
</evidence>
<sequence length="867" mass="90094">MSANTVLKTSLRNFYAHKGRMALSAIAVLLSVAFVSGTLVFTDTMDKTFDKLFTATAADVTVSPEDAASDGGGATGRPESLPASTVSTVKKADGVKSAEGEVSSTHVTVVNADDKNMGSENGAPTVAANWTHNDLRSMEITSGHAPRGPTEVMVDADTAKKHHLKLGDELRTIAATGDLKAKIVGIASFKVTNPGAAVVYFDTATAQRALLGATGRFTAIDVAADKGVSDTRLKRNVADTLKASGEPAAYKIQTQKEDADAHRADVGSFMDVIKYALLGFAGIAFLVGIFLIINTFSMLVAQRTREIGLMRAIGSSRKQVNGSVLVEALLLGVVGSVAGVGAGVGLAVGLMKLMSAVGMDLSTNDLTVKWTTPAIGLLLGIVVTVLAAYLPARRAGKVSPMAALRDAGTPADTKAGAVRAVLGILLTGGGGFALYLAARADKAAQGSLWLGVGIVATLIGFVVVGPLLAGGVVRVISAVLLRFFGPVGRMAERNALRNPRRTGATGAALMIGLALVACLSVVGSSMVASATSQLDRSVGADFIVRSADGGINPQSVAALKKVKDSGDVSHITEVKWVQAHLTAPNGAKEKEELVAATPSYARDLRRETTSGTLSAAYGKDAMSVGSGYAKKHGVKVGDSITVAFDHGRTVKLKVAAITSDDTAFDKGAMYTNLATAERYVPADRLPLDAMVFAKAADASRADTAYKALKASVASDPTVKVKNQTDYKQTLKDQIGRLLNMIYGLLALAIIVAVLGVVNTLALSVVERTREIGLMRAIGLSRRQLRRMIRLESVVIALFGALLGLGLGMGWGATAQKLLALQGLDVLRIPWPTIVSVFVGSAFVGLFAALIPAFRAGRMNVLNAIATE</sequence>
<gene>
    <name evidence="11" type="ORF">OFY01_29835</name>
</gene>
<feature type="transmembrane region" description="Helical" evidence="8">
    <location>
        <begin position="420"/>
        <end position="438"/>
    </location>
</feature>
<dbReference type="RefSeq" id="WP_266605198.1">
    <property type="nucleotide sequence ID" value="NZ_JAPHNL010000325.1"/>
</dbReference>
<evidence type="ECO:0000256" key="8">
    <source>
        <dbReference type="SAM" id="Phobius"/>
    </source>
</evidence>
<evidence type="ECO:0000256" key="5">
    <source>
        <dbReference type="ARBA" id="ARBA00023136"/>
    </source>
</evidence>
<evidence type="ECO:0000259" key="10">
    <source>
        <dbReference type="Pfam" id="PF12704"/>
    </source>
</evidence>
<evidence type="ECO:0000313" key="12">
    <source>
        <dbReference type="Proteomes" id="UP001163064"/>
    </source>
</evidence>
<feature type="transmembrane region" description="Helical" evidence="8">
    <location>
        <begin position="790"/>
        <end position="812"/>
    </location>
</feature>
<feature type="transmembrane region" description="Helical" evidence="8">
    <location>
        <begin position="322"/>
        <end position="350"/>
    </location>
</feature>
<accession>A0ABT3U3N0</accession>
<evidence type="ECO:0000256" key="6">
    <source>
        <dbReference type="ARBA" id="ARBA00038076"/>
    </source>
</evidence>
<feature type="transmembrane region" description="Helical" evidence="8">
    <location>
        <begin position="275"/>
        <end position="301"/>
    </location>
</feature>
<keyword evidence="12" id="KW-1185">Reference proteome</keyword>
<protein>
    <submittedName>
        <fullName evidence="11">ABC transporter permease</fullName>
    </submittedName>
</protein>
<evidence type="ECO:0000256" key="4">
    <source>
        <dbReference type="ARBA" id="ARBA00022989"/>
    </source>
</evidence>
<feature type="transmembrane region" description="Helical" evidence="8">
    <location>
        <begin position="450"/>
        <end position="483"/>
    </location>
</feature>
<keyword evidence="4 8" id="KW-1133">Transmembrane helix</keyword>
<dbReference type="InterPro" id="IPR003838">
    <property type="entry name" value="ABC3_permease_C"/>
</dbReference>
<comment type="subcellular location">
    <subcellularLocation>
        <location evidence="1">Cell membrane</location>
        <topology evidence="1">Multi-pass membrane protein</topology>
    </subcellularLocation>
</comment>
<feature type="transmembrane region" description="Helical" evidence="8">
    <location>
        <begin position="21"/>
        <end position="41"/>
    </location>
</feature>
<feature type="transmembrane region" description="Helical" evidence="8">
    <location>
        <begin position="504"/>
        <end position="528"/>
    </location>
</feature>
<keyword evidence="5 8" id="KW-0472">Membrane</keyword>